<feature type="domain" description="Putative host cell surface-exposed lipoprotein Ltp-like HTH region" evidence="2">
    <location>
        <begin position="78"/>
        <end position="121"/>
    </location>
</feature>
<feature type="domain" description="Putative host cell surface-exposed lipoprotein Ltp-like HTH region" evidence="2">
    <location>
        <begin position="30"/>
        <end position="74"/>
    </location>
</feature>
<accession>A0A1I1K810</accession>
<keyword evidence="3" id="KW-0449">Lipoprotein</keyword>
<reference evidence="3 4" key="1">
    <citation type="submission" date="2016-10" db="EMBL/GenBank/DDBJ databases">
        <authorList>
            <person name="de Groot N.N."/>
        </authorList>
    </citation>
    <scope>NUCLEOTIDE SEQUENCE [LARGE SCALE GENOMIC DNA]</scope>
    <source>
        <strain evidence="3 4">DSM 29619</strain>
    </source>
</reference>
<proteinExistence type="predicted"/>
<evidence type="ECO:0000259" key="2">
    <source>
        <dbReference type="Pfam" id="PF07553"/>
    </source>
</evidence>
<dbReference type="EMBL" id="FOLX01000001">
    <property type="protein sequence ID" value="SFC56695.1"/>
    <property type="molecule type" value="Genomic_DNA"/>
</dbReference>
<dbReference type="InterPro" id="IPR011434">
    <property type="entry name" value="Ltp-like_HTH"/>
</dbReference>
<evidence type="ECO:0000313" key="4">
    <source>
        <dbReference type="Proteomes" id="UP000231644"/>
    </source>
</evidence>
<gene>
    <name evidence="3" type="ORF">SAMN05421762_1365</name>
</gene>
<organism evidence="3 4">
    <name type="scientific">Pseudooceanicola nitratireducens</name>
    <dbReference type="NCBI Taxonomy" id="517719"/>
    <lineage>
        <taxon>Bacteria</taxon>
        <taxon>Pseudomonadati</taxon>
        <taxon>Pseudomonadota</taxon>
        <taxon>Alphaproteobacteria</taxon>
        <taxon>Rhodobacterales</taxon>
        <taxon>Paracoccaceae</taxon>
        <taxon>Pseudooceanicola</taxon>
    </lineage>
</organism>
<dbReference type="Proteomes" id="UP000231644">
    <property type="component" value="Unassembled WGS sequence"/>
</dbReference>
<sequence>MIMHKLSSFALCFLIAVSGAAPAQALTSQQKNAVRSAKNYLSFMAFSRAGLIGQLSSSAGDGYSVDDATAAVDSMTVDWDAQAVKAAKTYLDLMGFSCSGLIEQLSSNAGDQYTREQAAYGAQEAGAC</sequence>
<evidence type="ECO:0000256" key="1">
    <source>
        <dbReference type="SAM" id="SignalP"/>
    </source>
</evidence>
<dbReference type="Gene3D" id="1.10.10.10">
    <property type="entry name" value="Winged helix-like DNA-binding domain superfamily/Winged helix DNA-binding domain"/>
    <property type="match status" value="2"/>
</dbReference>
<evidence type="ECO:0000313" key="3">
    <source>
        <dbReference type="EMBL" id="SFC56695.1"/>
    </source>
</evidence>
<dbReference type="InterPro" id="IPR036388">
    <property type="entry name" value="WH-like_DNA-bd_sf"/>
</dbReference>
<name>A0A1I1K810_9RHOB</name>
<keyword evidence="4" id="KW-1185">Reference proteome</keyword>
<protein>
    <submittedName>
        <fullName evidence="3">Host cell surface-exposed lipoprotein</fullName>
    </submittedName>
</protein>
<feature type="signal peptide" evidence="1">
    <location>
        <begin position="1"/>
        <end position="23"/>
    </location>
</feature>
<feature type="chain" id="PRO_5014187025" evidence="1">
    <location>
        <begin position="24"/>
        <end position="128"/>
    </location>
</feature>
<keyword evidence="1" id="KW-0732">Signal</keyword>
<dbReference type="Pfam" id="PF07553">
    <property type="entry name" value="Lipoprotein_Ltp"/>
    <property type="match status" value="2"/>
</dbReference>
<dbReference type="AlphaFoldDB" id="A0A1I1K810"/>
<dbReference type="STRING" id="517719.SAMN05421762_1365"/>